<dbReference type="OrthoDB" id="2821971at2759"/>
<evidence type="ECO:0000313" key="2">
    <source>
        <dbReference type="EMBL" id="TRM57529.1"/>
    </source>
</evidence>
<proteinExistence type="predicted"/>
<accession>A0A550BY95</accession>
<name>A0A550BY95_9AGAR</name>
<evidence type="ECO:0000313" key="3">
    <source>
        <dbReference type="Proteomes" id="UP000320762"/>
    </source>
</evidence>
<sequence length="76" mass="8533">MPAVSKANRAHLGNLQMGATCAVKRVMEHMSPRKSPHKKKKSSDQENGKQVAWVAKKYRGHRCLPPNSMSWTRCSS</sequence>
<dbReference type="AlphaFoldDB" id="A0A550BY95"/>
<feature type="compositionally biased region" description="Basic residues" evidence="1">
    <location>
        <begin position="32"/>
        <end position="41"/>
    </location>
</feature>
<dbReference type="Proteomes" id="UP000320762">
    <property type="component" value="Unassembled WGS sequence"/>
</dbReference>
<dbReference type="EMBL" id="VDMD01000046">
    <property type="protein sequence ID" value="TRM57529.1"/>
    <property type="molecule type" value="Genomic_DNA"/>
</dbReference>
<gene>
    <name evidence="2" type="ORF">BD626DRAFT_514574</name>
</gene>
<keyword evidence="3" id="KW-1185">Reference proteome</keyword>
<reference evidence="2 3" key="1">
    <citation type="journal article" date="2019" name="New Phytol.">
        <title>Comparative genomics reveals unique wood-decay strategies and fruiting body development in the Schizophyllaceae.</title>
        <authorList>
            <person name="Almasi E."/>
            <person name="Sahu N."/>
            <person name="Krizsan K."/>
            <person name="Balint B."/>
            <person name="Kovacs G.M."/>
            <person name="Kiss B."/>
            <person name="Cseklye J."/>
            <person name="Drula E."/>
            <person name="Henrissat B."/>
            <person name="Nagy I."/>
            <person name="Chovatia M."/>
            <person name="Adam C."/>
            <person name="LaButti K."/>
            <person name="Lipzen A."/>
            <person name="Riley R."/>
            <person name="Grigoriev I.V."/>
            <person name="Nagy L.G."/>
        </authorList>
    </citation>
    <scope>NUCLEOTIDE SEQUENCE [LARGE SCALE GENOMIC DNA]</scope>
    <source>
        <strain evidence="2 3">NL-1724</strain>
    </source>
</reference>
<feature type="region of interest" description="Disordered" evidence="1">
    <location>
        <begin position="26"/>
        <end position="52"/>
    </location>
</feature>
<evidence type="ECO:0000256" key="1">
    <source>
        <dbReference type="SAM" id="MobiDB-lite"/>
    </source>
</evidence>
<comment type="caution">
    <text evidence="2">The sequence shown here is derived from an EMBL/GenBank/DDBJ whole genome shotgun (WGS) entry which is preliminary data.</text>
</comment>
<protein>
    <submittedName>
        <fullName evidence="2">Uncharacterized protein</fullName>
    </submittedName>
</protein>
<organism evidence="2 3">
    <name type="scientific">Schizophyllum amplum</name>
    <dbReference type="NCBI Taxonomy" id="97359"/>
    <lineage>
        <taxon>Eukaryota</taxon>
        <taxon>Fungi</taxon>
        <taxon>Dikarya</taxon>
        <taxon>Basidiomycota</taxon>
        <taxon>Agaricomycotina</taxon>
        <taxon>Agaricomycetes</taxon>
        <taxon>Agaricomycetidae</taxon>
        <taxon>Agaricales</taxon>
        <taxon>Schizophyllaceae</taxon>
        <taxon>Schizophyllum</taxon>
    </lineage>
</organism>